<dbReference type="OrthoDB" id="9813903at2"/>
<dbReference type="SUPFAM" id="SSF55073">
    <property type="entry name" value="Nucleotide cyclase"/>
    <property type="match status" value="1"/>
</dbReference>
<evidence type="ECO:0000259" key="4">
    <source>
        <dbReference type="PROSITE" id="PS50887"/>
    </source>
</evidence>
<dbReference type="InterPro" id="IPR050469">
    <property type="entry name" value="Diguanylate_Cyclase"/>
</dbReference>
<dbReference type="SMART" id="SM00267">
    <property type="entry name" value="GGDEF"/>
    <property type="match status" value="1"/>
</dbReference>
<keyword evidence="3" id="KW-0812">Transmembrane</keyword>
<dbReference type="CDD" id="cd01949">
    <property type="entry name" value="GGDEF"/>
    <property type="match status" value="1"/>
</dbReference>
<protein>
    <recommendedName>
        <fullName evidence="1">diguanylate cyclase</fullName>
        <ecNumber evidence="1">2.7.7.65</ecNumber>
    </recommendedName>
</protein>
<feature type="transmembrane region" description="Helical" evidence="3">
    <location>
        <begin position="117"/>
        <end position="137"/>
    </location>
</feature>
<comment type="catalytic activity">
    <reaction evidence="2">
        <text>2 GTP = 3',3'-c-di-GMP + 2 diphosphate</text>
        <dbReference type="Rhea" id="RHEA:24898"/>
        <dbReference type="ChEBI" id="CHEBI:33019"/>
        <dbReference type="ChEBI" id="CHEBI:37565"/>
        <dbReference type="ChEBI" id="CHEBI:58805"/>
        <dbReference type="EC" id="2.7.7.65"/>
    </reaction>
</comment>
<gene>
    <name evidence="5" type="ORF">AAW51_5538</name>
</gene>
<dbReference type="InterPro" id="IPR043128">
    <property type="entry name" value="Rev_trsase/Diguanyl_cyclase"/>
</dbReference>
<dbReference type="EC" id="2.7.7.65" evidence="1"/>
<name>A0A0G3BS15_9BURK</name>
<feature type="transmembrane region" description="Helical" evidence="3">
    <location>
        <begin position="185"/>
        <end position="208"/>
    </location>
</feature>
<feature type="transmembrane region" description="Helical" evidence="3">
    <location>
        <begin position="94"/>
        <end position="111"/>
    </location>
</feature>
<feature type="transmembrane region" description="Helical" evidence="3">
    <location>
        <begin position="12"/>
        <end position="29"/>
    </location>
</feature>
<dbReference type="NCBIfam" id="TIGR00254">
    <property type="entry name" value="GGDEF"/>
    <property type="match status" value="1"/>
</dbReference>
<feature type="domain" description="GGDEF" evidence="4">
    <location>
        <begin position="251"/>
        <end position="382"/>
    </location>
</feature>
<accession>A0A0G3BS15</accession>
<sequence length="384" mass="42077">MKLDAQTLFLSMWANVTLTSIALLIGVNWRQARSGIRAWHAAMWLQSLGWALLMGAYRIWPMQLSTAGVGALLASHSCAYLAAQAYLRQPAHRWWVYGLPAAATLLHWISFHHFAVRIAVVNAALAAQMSWLAWLLLRPRVGHAGWRWRWLAGTALLASALLVFARTVLAMWAPSEYPAFDSPHPLNVLGLVVANAGLMIATLAFLLAHRDEAEQELERRANIDGLTGSLNRRVLLERGEQAWSLARRHGQRLAVLMLDIDHFKQINDQRGHPVGDHALVLFAQALQRGMRPSDLAGRYGGEEFCVVLPLSGLEAACAVDGRLRETLAADVSPALGFTLDFSAGAAELQADDTSLAEVVARADRALYRAKEGGRGRLVLDGTPA</sequence>
<feature type="transmembrane region" description="Helical" evidence="3">
    <location>
        <begin position="66"/>
        <end position="87"/>
    </location>
</feature>
<dbReference type="STRING" id="413882.AAW51_5538"/>
<dbReference type="GO" id="GO:0052621">
    <property type="term" value="F:diguanylate cyclase activity"/>
    <property type="evidence" value="ECO:0007669"/>
    <property type="project" value="UniProtKB-EC"/>
</dbReference>
<dbReference type="EMBL" id="CP011371">
    <property type="protein sequence ID" value="AKJ32229.1"/>
    <property type="molecule type" value="Genomic_DNA"/>
</dbReference>
<evidence type="ECO:0000313" key="5">
    <source>
        <dbReference type="EMBL" id="AKJ32229.1"/>
    </source>
</evidence>
<keyword evidence="3" id="KW-0472">Membrane</keyword>
<dbReference type="PROSITE" id="PS50887">
    <property type="entry name" value="GGDEF"/>
    <property type="match status" value="1"/>
</dbReference>
<dbReference type="KEGG" id="pbh:AAW51_5538"/>
<dbReference type="PANTHER" id="PTHR45138">
    <property type="entry name" value="REGULATORY COMPONENTS OF SENSORY TRANSDUCTION SYSTEM"/>
    <property type="match status" value="1"/>
</dbReference>
<keyword evidence="6" id="KW-1185">Reference proteome</keyword>
<evidence type="ECO:0000256" key="1">
    <source>
        <dbReference type="ARBA" id="ARBA00012528"/>
    </source>
</evidence>
<dbReference type="FunFam" id="3.30.70.270:FF:000001">
    <property type="entry name" value="Diguanylate cyclase domain protein"/>
    <property type="match status" value="1"/>
</dbReference>
<dbReference type="RefSeq" id="WP_053013965.1">
    <property type="nucleotide sequence ID" value="NZ_CP011371.1"/>
</dbReference>
<evidence type="ECO:0000313" key="6">
    <source>
        <dbReference type="Proteomes" id="UP000035352"/>
    </source>
</evidence>
<evidence type="ECO:0000256" key="2">
    <source>
        <dbReference type="ARBA" id="ARBA00034247"/>
    </source>
</evidence>
<dbReference type="AlphaFoldDB" id="A0A0G3BS15"/>
<dbReference type="InterPro" id="IPR000160">
    <property type="entry name" value="GGDEF_dom"/>
</dbReference>
<evidence type="ECO:0000256" key="3">
    <source>
        <dbReference type="SAM" id="Phobius"/>
    </source>
</evidence>
<keyword evidence="3" id="KW-1133">Transmembrane helix</keyword>
<organism evidence="5 6">
    <name type="scientific">Caldimonas brevitalea</name>
    <dbReference type="NCBI Taxonomy" id="413882"/>
    <lineage>
        <taxon>Bacteria</taxon>
        <taxon>Pseudomonadati</taxon>
        <taxon>Pseudomonadota</taxon>
        <taxon>Betaproteobacteria</taxon>
        <taxon>Burkholderiales</taxon>
        <taxon>Sphaerotilaceae</taxon>
        <taxon>Caldimonas</taxon>
    </lineage>
</organism>
<dbReference type="Gene3D" id="3.30.70.270">
    <property type="match status" value="1"/>
</dbReference>
<dbReference type="Proteomes" id="UP000035352">
    <property type="component" value="Chromosome"/>
</dbReference>
<feature type="transmembrane region" description="Helical" evidence="3">
    <location>
        <begin position="149"/>
        <end position="173"/>
    </location>
</feature>
<reference evidence="5 6" key="1">
    <citation type="submission" date="2015-05" db="EMBL/GenBank/DDBJ databases">
        <authorList>
            <person name="Tang B."/>
            <person name="Yu Y."/>
        </authorList>
    </citation>
    <scope>NUCLEOTIDE SEQUENCE [LARGE SCALE GENOMIC DNA]</scope>
    <source>
        <strain evidence="5 6">DSM 7029</strain>
    </source>
</reference>
<dbReference type="PANTHER" id="PTHR45138:SF9">
    <property type="entry name" value="DIGUANYLATE CYCLASE DGCM-RELATED"/>
    <property type="match status" value="1"/>
</dbReference>
<proteinExistence type="predicted"/>
<dbReference type="Pfam" id="PF00990">
    <property type="entry name" value="GGDEF"/>
    <property type="match status" value="1"/>
</dbReference>
<dbReference type="InterPro" id="IPR029787">
    <property type="entry name" value="Nucleotide_cyclase"/>
</dbReference>